<proteinExistence type="predicted"/>
<accession>A0A1M6QUF9</accession>
<organism evidence="2 3">
    <name type="scientific">Clostridium cavendishii DSM 21758</name>
    <dbReference type="NCBI Taxonomy" id="1121302"/>
    <lineage>
        <taxon>Bacteria</taxon>
        <taxon>Bacillati</taxon>
        <taxon>Bacillota</taxon>
        <taxon>Clostridia</taxon>
        <taxon>Eubacteriales</taxon>
        <taxon>Clostridiaceae</taxon>
        <taxon>Clostridium</taxon>
    </lineage>
</organism>
<evidence type="ECO:0000313" key="3">
    <source>
        <dbReference type="Proteomes" id="UP000184310"/>
    </source>
</evidence>
<keyword evidence="3" id="KW-1185">Reference proteome</keyword>
<dbReference type="RefSeq" id="WP_200802904.1">
    <property type="nucleotide sequence ID" value="NZ_FQZB01000015.1"/>
</dbReference>
<dbReference type="STRING" id="1121302.SAMN02745163_03452"/>
<dbReference type="Proteomes" id="UP000184310">
    <property type="component" value="Unassembled WGS sequence"/>
</dbReference>
<dbReference type="EMBL" id="FQZB01000015">
    <property type="protein sequence ID" value="SHK23657.1"/>
    <property type="molecule type" value="Genomic_DNA"/>
</dbReference>
<sequence length="46" mass="5300">MPKDSQIDNKLKRKLKSNWDTTLTNEEAKNSTRNAKKQSIKSHTGQ</sequence>
<feature type="region of interest" description="Disordered" evidence="1">
    <location>
        <begin position="18"/>
        <end position="46"/>
    </location>
</feature>
<reference evidence="2 3" key="1">
    <citation type="submission" date="2016-11" db="EMBL/GenBank/DDBJ databases">
        <authorList>
            <person name="Jaros S."/>
            <person name="Januszkiewicz K."/>
            <person name="Wedrychowicz H."/>
        </authorList>
    </citation>
    <scope>NUCLEOTIDE SEQUENCE [LARGE SCALE GENOMIC DNA]</scope>
    <source>
        <strain evidence="2 3">DSM 21758</strain>
    </source>
</reference>
<evidence type="ECO:0000313" key="2">
    <source>
        <dbReference type="EMBL" id="SHK23657.1"/>
    </source>
</evidence>
<evidence type="ECO:0000256" key="1">
    <source>
        <dbReference type="SAM" id="MobiDB-lite"/>
    </source>
</evidence>
<protein>
    <submittedName>
        <fullName evidence="2">Uncharacterized protein</fullName>
    </submittedName>
</protein>
<gene>
    <name evidence="2" type="ORF">SAMN02745163_03452</name>
</gene>
<name>A0A1M6QUF9_9CLOT</name>
<dbReference type="AlphaFoldDB" id="A0A1M6QUF9"/>